<reference evidence="3" key="1">
    <citation type="submission" date="2013-03" db="EMBL/GenBank/DDBJ databases">
        <title>The Genome Sequence of Anopheles minimus MINIMUS1.</title>
        <authorList>
            <consortium name="The Broad Institute Genomics Platform"/>
            <person name="Neafsey D.E."/>
            <person name="Walton C."/>
            <person name="Walker B."/>
            <person name="Young S.K."/>
            <person name="Zeng Q."/>
            <person name="Gargeya S."/>
            <person name="Fitzgerald M."/>
            <person name="Haas B."/>
            <person name="Abouelleil A."/>
            <person name="Allen A.W."/>
            <person name="Alvarado L."/>
            <person name="Arachchi H.M."/>
            <person name="Berlin A.M."/>
            <person name="Chapman S.B."/>
            <person name="Gainer-Dewar J."/>
            <person name="Goldberg J."/>
            <person name="Griggs A."/>
            <person name="Gujja S."/>
            <person name="Hansen M."/>
            <person name="Howarth C."/>
            <person name="Imamovic A."/>
            <person name="Ireland A."/>
            <person name="Larimer J."/>
            <person name="McCowan C."/>
            <person name="Murphy C."/>
            <person name="Pearson M."/>
            <person name="Poon T.W."/>
            <person name="Priest M."/>
            <person name="Roberts A."/>
            <person name="Saif S."/>
            <person name="Shea T."/>
            <person name="Sisk P."/>
            <person name="Sykes S."/>
            <person name="Wortman J."/>
            <person name="Nusbaum C."/>
            <person name="Birren B."/>
        </authorList>
    </citation>
    <scope>NUCLEOTIDE SEQUENCE [LARGE SCALE GENOMIC DNA]</scope>
    <source>
        <strain evidence="3">MINIMUS1</strain>
    </source>
</reference>
<dbReference type="STRING" id="112268.A0A182WLG1"/>
<protein>
    <submittedName>
        <fullName evidence="2">Uncharacterized protein</fullName>
    </submittedName>
</protein>
<name>A0A182WLG1_9DIPT</name>
<dbReference type="Proteomes" id="UP000075920">
    <property type="component" value="Unassembled WGS sequence"/>
</dbReference>
<evidence type="ECO:0000313" key="3">
    <source>
        <dbReference type="Proteomes" id="UP000075920"/>
    </source>
</evidence>
<keyword evidence="1" id="KW-0732">Signal</keyword>
<reference evidence="2" key="2">
    <citation type="submission" date="2020-05" db="UniProtKB">
        <authorList>
            <consortium name="EnsemblMetazoa"/>
        </authorList>
    </citation>
    <scope>IDENTIFICATION</scope>
    <source>
        <strain evidence="2">MINIMUS1</strain>
    </source>
</reference>
<organism evidence="2 3">
    <name type="scientific">Anopheles minimus</name>
    <dbReference type="NCBI Taxonomy" id="112268"/>
    <lineage>
        <taxon>Eukaryota</taxon>
        <taxon>Metazoa</taxon>
        <taxon>Ecdysozoa</taxon>
        <taxon>Arthropoda</taxon>
        <taxon>Hexapoda</taxon>
        <taxon>Insecta</taxon>
        <taxon>Pterygota</taxon>
        <taxon>Neoptera</taxon>
        <taxon>Endopterygota</taxon>
        <taxon>Diptera</taxon>
        <taxon>Nematocera</taxon>
        <taxon>Culicoidea</taxon>
        <taxon>Culicidae</taxon>
        <taxon>Anophelinae</taxon>
        <taxon>Anopheles</taxon>
    </lineage>
</organism>
<dbReference type="EnsemblMetazoa" id="AMIN011240-RA">
    <property type="protein sequence ID" value="AMIN011240-PA"/>
    <property type="gene ID" value="AMIN011240"/>
</dbReference>
<sequence length="59" mass="6517">MMPAKGFLLTLLVLVASSSFHGHHQVKGEKYEDEDDYYDSRVGRFMVTSTAAAPPSNDV</sequence>
<evidence type="ECO:0000313" key="2">
    <source>
        <dbReference type="EnsemblMetazoa" id="AMIN011240-PA"/>
    </source>
</evidence>
<feature type="signal peptide" evidence="1">
    <location>
        <begin position="1"/>
        <end position="18"/>
    </location>
</feature>
<accession>A0A182WLG1</accession>
<keyword evidence="3" id="KW-1185">Reference proteome</keyword>
<feature type="chain" id="PRO_5008141583" evidence="1">
    <location>
        <begin position="19"/>
        <end position="59"/>
    </location>
</feature>
<evidence type="ECO:0000256" key="1">
    <source>
        <dbReference type="SAM" id="SignalP"/>
    </source>
</evidence>
<dbReference type="VEuPathDB" id="VectorBase:AMIN011240"/>
<proteinExistence type="predicted"/>
<dbReference type="AlphaFoldDB" id="A0A182WLG1"/>